<dbReference type="RefSeq" id="WP_221467218.1">
    <property type="nucleotide sequence ID" value="NZ_JACHIW010000001.1"/>
</dbReference>
<keyword evidence="3" id="KW-0732">Signal</keyword>
<comment type="similarity">
    <text evidence="1">Belongs to the bacterial solute-binding protein 1 family.</text>
</comment>
<dbReference type="InterPro" id="IPR050490">
    <property type="entry name" value="Bact_solute-bd_prot1"/>
</dbReference>
<dbReference type="EMBL" id="JACHIW010000001">
    <property type="protein sequence ID" value="MBB5156167.1"/>
    <property type="molecule type" value="Genomic_DNA"/>
</dbReference>
<dbReference type="InterPro" id="IPR006059">
    <property type="entry name" value="SBP"/>
</dbReference>
<comment type="caution">
    <text evidence="4">The sequence shown here is derived from an EMBL/GenBank/DDBJ whole genome shotgun (WGS) entry which is preliminary data.</text>
</comment>
<feature type="signal peptide" evidence="3">
    <location>
        <begin position="1"/>
        <end position="20"/>
    </location>
</feature>
<keyword evidence="5" id="KW-1185">Reference proteome</keyword>
<dbReference type="Proteomes" id="UP000584374">
    <property type="component" value="Unassembled WGS sequence"/>
</dbReference>
<sequence length="446" mass="49174">MRSCKWLLVTVLALLVPACAGPADAPSQRESITVLASWTGQEEAQFRALAAEFERKYGFRFRVDYQGTRALEQVLLADVQKGAPPDIAIVPSPAELQRYADAPLDQPRLVELPMTYGNEGPLPYAIFWEWVQGLGNAEKRFAVVAKADLKSIVWYRRNGAPIQPESWAEMLALGRASGGWCLGMGAPPVSGWPGTDWIEDILLKKYGPVDYTEFAQGRMRWTDEKMKTVWRDGGEVLADSRSGAPAALLTDFSDAGRGMFEQPQRCSLDHAGSFLKSQYQATRPDGTAPVAGKDFDFFRFPPLSQPSIVSADLAVMFNDSPGANAFMQFLASTEGQRILAGHREGSVYSINRNFLGGRLYADRPGGDVDLRIAEEIGQSGRGLCFDASDLMPATMRSAFYRAVLEFVRAPERLNEILNQLEDVRRRLAGPPPVESWARFACVGPNP</sequence>
<gene>
    <name evidence="4" type="ORF">BJ970_003701</name>
</gene>
<dbReference type="AlphaFoldDB" id="A0A840Q8A5"/>
<feature type="chain" id="PRO_5039650781" evidence="3">
    <location>
        <begin position="21"/>
        <end position="446"/>
    </location>
</feature>
<keyword evidence="2" id="KW-0813">Transport</keyword>
<evidence type="ECO:0000256" key="3">
    <source>
        <dbReference type="SAM" id="SignalP"/>
    </source>
</evidence>
<protein>
    <submittedName>
        <fullName evidence="4">Alpha-glucoside transport system substrate-binding protein</fullName>
    </submittedName>
</protein>
<dbReference type="PANTHER" id="PTHR43649">
    <property type="entry name" value="ARABINOSE-BINDING PROTEIN-RELATED"/>
    <property type="match status" value="1"/>
</dbReference>
<dbReference type="Pfam" id="PF01547">
    <property type="entry name" value="SBP_bac_1"/>
    <property type="match status" value="1"/>
</dbReference>
<name>A0A840Q8A5_9PSEU</name>
<evidence type="ECO:0000256" key="1">
    <source>
        <dbReference type="ARBA" id="ARBA00008520"/>
    </source>
</evidence>
<evidence type="ECO:0000313" key="4">
    <source>
        <dbReference type="EMBL" id="MBB5156167.1"/>
    </source>
</evidence>
<proteinExistence type="inferred from homology"/>
<organism evidence="4 5">
    <name type="scientific">Saccharopolyspora phatthalungensis</name>
    <dbReference type="NCBI Taxonomy" id="664693"/>
    <lineage>
        <taxon>Bacteria</taxon>
        <taxon>Bacillati</taxon>
        <taxon>Actinomycetota</taxon>
        <taxon>Actinomycetes</taxon>
        <taxon>Pseudonocardiales</taxon>
        <taxon>Pseudonocardiaceae</taxon>
        <taxon>Saccharopolyspora</taxon>
    </lineage>
</organism>
<dbReference type="SUPFAM" id="SSF53850">
    <property type="entry name" value="Periplasmic binding protein-like II"/>
    <property type="match status" value="1"/>
</dbReference>
<evidence type="ECO:0000313" key="5">
    <source>
        <dbReference type="Proteomes" id="UP000584374"/>
    </source>
</evidence>
<accession>A0A840Q8A5</accession>
<dbReference type="PANTHER" id="PTHR43649:SF29">
    <property type="entry name" value="OSMOPROTECTIVE COMPOUNDS-BINDING PROTEIN GGTB"/>
    <property type="match status" value="1"/>
</dbReference>
<evidence type="ECO:0000256" key="2">
    <source>
        <dbReference type="ARBA" id="ARBA00022448"/>
    </source>
</evidence>
<reference evidence="4 5" key="1">
    <citation type="submission" date="2020-08" db="EMBL/GenBank/DDBJ databases">
        <title>Sequencing the genomes of 1000 actinobacteria strains.</title>
        <authorList>
            <person name="Klenk H.-P."/>
        </authorList>
    </citation>
    <scope>NUCLEOTIDE SEQUENCE [LARGE SCALE GENOMIC DNA]</scope>
    <source>
        <strain evidence="4 5">DSM 45584</strain>
    </source>
</reference>
<dbReference type="Gene3D" id="3.40.190.10">
    <property type="entry name" value="Periplasmic binding protein-like II"/>
    <property type="match status" value="2"/>
</dbReference>